<accession>A0A7C9USS8</accession>
<organism evidence="2 3">
    <name type="scientific">Magnetospirillum aberrantis SpK</name>
    <dbReference type="NCBI Taxonomy" id="908842"/>
    <lineage>
        <taxon>Bacteria</taxon>
        <taxon>Pseudomonadati</taxon>
        <taxon>Pseudomonadota</taxon>
        <taxon>Alphaproteobacteria</taxon>
        <taxon>Rhodospirillales</taxon>
        <taxon>Rhodospirillaceae</taxon>
        <taxon>Magnetospirillum</taxon>
    </lineage>
</organism>
<name>A0A7C9USS8_9PROT</name>
<evidence type="ECO:0000313" key="3">
    <source>
        <dbReference type="Proteomes" id="UP000480684"/>
    </source>
</evidence>
<gene>
    <name evidence="2" type="ORF">G4223_03025</name>
</gene>
<protein>
    <submittedName>
        <fullName evidence="2">MBL fold metallo-hydrolase</fullName>
    </submittedName>
</protein>
<dbReference type="PANTHER" id="PTHR46018">
    <property type="entry name" value="ZINC PHOSPHODIESTERASE ELAC PROTEIN 1"/>
    <property type="match status" value="1"/>
</dbReference>
<reference evidence="2 3" key="1">
    <citation type="submission" date="2020-02" db="EMBL/GenBank/DDBJ databases">
        <authorList>
            <person name="Dziuba M."/>
            <person name="Kuznetsov B."/>
            <person name="Mardanov A."/>
            <person name="Ravin N."/>
            <person name="Grouzdev D."/>
        </authorList>
    </citation>
    <scope>NUCLEOTIDE SEQUENCE [LARGE SCALE GENOMIC DNA]</scope>
    <source>
        <strain evidence="2 3">SpK</strain>
    </source>
</reference>
<dbReference type="InterPro" id="IPR001279">
    <property type="entry name" value="Metallo-B-lactamas"/>
</dbReference>
<keyword evidence="3" id="KW-1185">Reference proteome</keyword>
<dbReference type="Proteomes" id="UP000480684">
    <property type="component" value="Unassembled WGS sequence"/>
</dbReference>
<sequence>MGYMVKFWGVRGSIACPSTDHMIYGGNTSCVEIAVDGHSFILDAGTGIRTLGRELLKSGASSATLMLTHTHWDHINGFPFFAPAFVPDFALRIMAGHLSGKPGGIRAVLANQMENPTFPVPLSAMRGALSFDDFVAGDTLTFPNGVVVKTAALRHPNGATGYRIEAAGVSVCYVTDTEHQPGEPDRNVLTLIEGADVVIYDSTYTDAEFPAKVGWGHSTWQEGVRLAKTAGVKKLVLFHHDPDHDDTFMAEVEREATILLPGTIAARDGMELVMA</sequence>
<keyword evidence="2" id="KW-0378">Hydrolase</keyword>
<proteinExistence type="predicted"/>
<dbReference type="EMBL" id="JAAIYP010000011">
    <property type="protein sequence ID" value="NFV79086.1"/>
    <property type="molecule type" value="Genomic_DNA"/>
</dbReference>
<dbReference type="Pfam" id="PF12706">
    <property type="entry name" value="Lactamase_B_2"/>
    <property type="match status" value="1"/>
</dbReference>
<dbReference type="RefSeq" id="WP_163674824.1">
    <property type="nucleotide sequence ID" value="NZ_JAAIYP010000011.1"/>
</dbReference>
<dbReference type="CDD" id="cd07715">
    <property type="entry name" value="TaR3-like_MBL-fold"/>
    <property type="match status" value="1"/>
</dbReference>
<feature type="domain" description="Metallo-beta-lactamase" evidence="1">
    <location>
        <begin position="27"/>
        <end position="217"/>
    </location>
</feature>
<dbReference type="AlphaFoldDB" id="A0A7C9USS8"/>
<dbReference type="Gene3D" id="3.60.15.10">
    <property type="entry name" value="Ribonuclease Z/Hydroxyacylglutathione hydrolase-like"/>
    <property type="match status" value="1"/>
</dbReference>
<evidence type="ECO:0000259" key="1">
    <source>
        <dbReference type="SMART" id="SM00849"/>
    </source>
</evidence>
<dbReference type="GO" id="GO:0042781">
    <property type="term" value="F:3'-tRNA processing endoribonuclease activity"/>
    <property type="evidence" value="ECO:0007669"/>
    <property type="project" value="TreeGrafter"/>
</dbReference>
<dbReference type="SMART" id="SM00849">
    <property type="entry name" value="Lactamase_B"/>
    <property type="match status" value="1"/>
</dbReference>
<evidence type="ECO:0000313" key="2">
    <source>
        <dbReference type="EMBL" id="NFV79086.1"/>
    </source>
</evidence>
<comment type="caution">
    <text evidence="2">The sequence shown here is derived from an EMBL/GenBank/DDBJ whole genome shotgun (WGS) entry which is preliminary data.</text>
</comment>
<dbReference type="PANTHER" id="PTHR46018:SF2">
    <property type="entry name" value="ZINC PHOSPHODIESTERASE ELAC PROTEIN 1"/>
    <property type="match status" value="1"/>
</dbReference>
<dbReference type="InterPro" id="IPR036866">
    <property type="entry name" value="RibonucZ/Hydroxyglut_hydro"/>
</dbReference>
<dbReference type="SUPFAM" id="SSF56281">
    <property type="entry name" value="Metallo-hydrolase/oxidoreductase"/>
    <property type="match status" value="1"/>
</dbReference>